<accession>A0ABM5TMV6</accession>
<keyword evidence="1" id="KW-0732">Signal</keyword>
<proteinExistence type="predicted"/>
<feature type="chain" id="PRO_5045627762" description="Lipoprotein" evidence="1">
    <location>
        <begin position="25"/>
        <end position="268"/>
    </location>
</feature>
<organism evidence="2 3">
    <name type="scientific">Streptomyces incarnatus</name>
    <dbReference type="NCBI Taxonomy" id="665007"/>
    <lineage>
        <taxon>Bacteria</taxon>
        <taxon>Bacillati</taxon>
        <taxon>Actinomycetota</taxon>
        <taxon>Actinomycetes</taxon>
        <taxon>Kitasatosporales</taxon>
        <taxon>Streptomycetaceae</taxon>
        <taxon>Streptomyces</taxon>
    </lineage>
</organism>
<dbReference type="EMBL" id="CP011497">
    <property type="protein sequence ID" value="AKJ12270.1"/>
    <property type="molecule type" value="Genomic_DNA"/>
</dbReference>
<protein>
    <recommendedName>
        <fullName evidence="4">Lipoprotein</fullName>
    </recommendedName>
</protein>
<sequence>MKRTATALTACLLAGLLTACDAFKAPSSGELTPMPSYVPAAPQYKTPEDVVTALGRGGVDCAVLRRKPGGLDCKTRIDGAEVENQIQVLDPEKFSRNEVGDSIARWRTSGNTVVAAGNWFIRVLPNGTPSYSEKIAKAVDAVVLPPLYRLPSIPTKPVYGSVDALAGALDRAVGCTQRKHSAGEVLCETKVARTRPCGASGGTRDAGLRLHDSSAARDDYLRLLMSDDHVPYYVVTAGNWTIQFCDAAAGREAADRLGGAVVDHKPSD</sequence>
<gene>
    <name evidence="2" type="ORF">ABB07_20230</name>
</gene>
<feature type="signal peptide" evidence="1">
    <location>
        <begin position="1"/>
        <end position="24"/>
    </location>
</feature>
<evidence type="ECO:0000313" key="2">
    <source>
        <dbReference type="EMBL" id="AKJ12270.1"/>
    </source>
</evidence>
<dbReference type="RefSeq" id="WP_208900064.1">
    <property type="nucleotide sequence ID" value="NZ_CP011497.1"/>
</dbReference>
<keyword evidence="3" id="KW-1185">Reference proteome</keyword>
<name>A0ABM5TMV6_9ACTN</name>
<evidence type="ECO:0000313" key="3">
    <source>
        <dbReference type="Proteomes" id="UP000035366"/>
    </source>
</evidence>
<dbReference type="Proteomes" id="UP000035366">
    <property type="component" value="Chromosome"/>
</dbReference>
<evidence type="ECO:0000256" key="1">
    <source>
        <dbReference type="SAM" id="SignalP"/>
    </source>
</evidence>
<evidence type="ECO:0008006" key="4">
    <source>
        <dbReference type="Google" id="ProtNLM"/>
    </source>
</evidence>
<reference evidence="2 3" key="1">
    <citation type="journal article" date="2015" name="ISME J.">
        <title>Draft Genome Sequence of Streptomyces incarnatus NRRL8089, which Produces the Nucleoside Antibiotic Sinefungin.</title>
        <authorList>
            <person name="Oshima K."/>
            <person name="Hattori M."/>
            <person name="Shimizu H."/>
            <person name="Fukuda K."/>
            <person name="Nemoto M."/>
            <person name="Inagaki K."/>
            <person name="Tamura T."/>
        </authorList>
    </citation>
    <scope>NUCLEOTIDE SEQUENCE [LARGE SCALE GENOMIC DNA]</scope>
    <source>
        <strain evidence="2 3">NRRL 8089</strain>
    </source>
</reference>
<dbReference type="PROSITE" id="PS51257">
    <property type="entry name" value="PROKAR_LIPOPROTEIN"/>
    <property type="match status" value="1"/>
</dbReference>